<proteinExistence type="predicted"/>
<dbReference type="InterPro" id="IPR050863">
    <property type="entry name" value="CenT-Element_Derived"/>
</dbReference>
<sequence length="349" mass="38890">MLKAAAVDLAVAEGTDFMPSDGWLSRWKACHNIVFKKEEGEHQDADLCAALDWKHTNLPQTLYSYSPNDIFNEDESGLYFRGFLEKGHCFKGEELAGSKKTKERITALFCANMLGSEKRPLLIIGKGKQLRCFPKDLNRLPVDYASSKKAWMTGQIFQQWLHNQCGPVVKEKGSSHKGSPYICLLVDNCSVHPSNICLTNIDLKFLPPNTTSIILPMDTAVVKNCKAHYKSRLNHSIISALDAAPENKAKDISNSITLLNALYLANESWNAVSSQTILNCFRKGSLCIDEAADVSDGDDSVPENWMSEEFKEFVDMDKDVEIAGELTDAELLEAANYSKHVKVETTGRF</sequence>
<dbReference type="PANTHER" id="PTHR19303">
    <property type="entry name" value="TRANSPOSON"/>
    <property type="match status" value="1"/>
</dbReference>
<accession>A0A444U375</accession>
<dbReference type="PROSITE" id="PS51253">
    <property type="entry name" value="HTH_CENPB"/>
    <property type="match status" value="1"/>
</dbReference>
<dbReference type="GO" id="GO:0003677">
    <property type="term" value="F:DNA binding"/>
    <property type="evidence" value="ECO:0007669"/>
    <property type="project" value="UniProtKB-KW"/>
</dbReference>
<comment type="caution">
    <text evidence="3">The sequence shown here is derived from an EMBL/GenBank/DDBJ whole genome shotgun (WGS) entry which is preliminary data.</text>
</comment>
<dbReference type="Proteomes" id="UP000289886">
    <property type="component" value="Unassembled WGS sequence"/>
</dbReference>
<dbReference type="InterPro" id="IPR004875">
    <property type="entry name" value="DDE_SF_endonuclease_dom"/>
</dbReference>
<feature type="domain" description="HTH CENPB-type" evidence="2">
    <location>
        <begin position="1"/>
        <end position="37"/>
    </location>
</feature>
<reference evidence="3 4" key="1">
    <citation type="submission" date="2019-01" db="EMBL/GenBank/DDBJ databases">
        <title>Draft Genome and Complete Hox-Cluster Characterization of the Sterlet Sturgeon (Acipenser ruthenus).</title>
        <authorList>
            <person name="Wei Q."/>
        </authorList>
    </citation>
    <scope>NUCLEOTIDE SEQUENCE [LARGE SCALE GENOMIC DNA]</scope>
    <source>
        <strain evidence="3">WHYD16114868_AA</strain>
        <tissue evidence="3">Blood</tissue>
    </source>
</reference>
<dbReference type="EMBL" id="SCEB01215425">
    <property type="protein sequence ID" value="RXM29614.1"/>
    <property type="molecule type" value="Genomic_DNA"/>
</dbReference>
<keyword evidence="1" id="KW-0238">DNA-binding</keyword>
<dbReference type="InterPro" id="IPR006600">
    <property type="entry name" value="HTH_CenpB_DNA-bd_dom"/>
</dbReference>
<evidence type="ECO:0000313" key="4">
    <source>
        <dbReference type="Proteomes" id="UP000289886"/>
    </source>
</evidence>
<dbReference type="GO" id="GO:0005634">
    <property type="term" value="C:nucleus"/>
    <property type="evidence" value="ECO:0007669"/>
    <property type="project" value="TreeGrafter"/>
</dbReference>
<dbReference type="Pfam" id="PF03184">
    <property type="entry name" value="DDE_1"/>
    <property type="match status" value="1"/>
</dbReference>
<organism evidence="3 4">
    <name type="scientific">Acipenser ruthenus</name>
    <name type="common">Sterlet sturgeon</name>
    <dbReference type="NCBI Taxonomy" id="7906"/>
    <lineage>
        <taxon>Eukaryota</taxon>
        <taxon>Metazoa</taxon>
        <taxon>Chordata</taxon>
        <taxon>Craniata</taxon>
        <taxon>Vertebrata</taxon>
        <taxon>Euteleostomi</taxon>
        <taxon>Actinopterygii</taxon>
        <taxon>Chondrostei</taxon>
        <taxon>Acipenseriformes</taxon>
        <taxon>Acipenseridae</taxon>
        <taxon>Acipenser</taxon>
    </lineage>
</organism>
<evidence type="ECO:0000313" key="3">
    <source>
        <dbReference type="EMBL" id="RXM29614.1"/>
    </source>
</evidence>
<protein>
    <submittedName>
        <fullName evidence="3">Tigger transposable element-derived protein 4</fullName>
    </submittedName>
</protein>
<gene>
    <name evidence="3" type="ORF">EOD39_2229</name>
</gene>
<evidence type="ECO:0000256" key="1">
    <source>
        <dbReference type="ARBA" id="ARBA00023125"/>
    </source>
</evidence>
<name>A0A444U375_ACIRT</name>
<keyword evidence="4" id="KW-1185">Reference proteome</keyword>
<dbReference type="PANTHER" id="PTHR19303:SF73">
    <property type="entry name" value="PROTEIN PDC2"/>
    <property type="match status" value="1"/>
</dbReference>
<dbReference type="AlphaFoldDB" id="A0A444U375"/>
<evidence type="ECO:0000259" key="2">
    <source>
        <dbReference type="PROSITE" id="PS51253"/>
    </source>
</evidence>